<name>A0A067KNA9_JATCU</name>
<accession>A0A067KNA9</accession>
<proteinExistence type="predicted"/>
<dbReference type="EMBL" id="KK914432">
    <property type="protein sequence ID" value="KDP36503.1"/>
    <property type="molecule type" value="Genomic_DNA"/>
</dbReference>
<organism evidence="2 3">
    <name type="scientific">Jatropha curcas</name>
    <name type="common">Barbados nut</name>
    <dbReference type="NCBI Taxonomy" id="180498"/>
    <lineage>
        <taxon>Eukaryota</taxon>
        <taxon>Viridiplantae</taxon>
        <taxon>Streptophyta</taxon>
        <taxon>Embryophyta</taxon>
        <taxon>Tracheophyta</taxon>
        <taxon>Spermatophyta</taxon>
        <taxon>Magnoliopsida</taxon>
        <taxon>eudicotyledons</taxon>
        <taxon>Gunneridae</taxon>
        <taxon>Pentapetalae</taxon>
        <taxon>rosids</taxon>
        <taxon>fabids</taxon>
        <taxon>Malpighiales</taxon>
        <taxon>Euphorbiaceae</taxon>
        <taxon>Crotonoideae</taxon>
        <taxon>Jatropheae</taxon>
        <taxon>Jatropha</taxon>
    </lineage>
</organism>
<evidence type="ECO:0000256" key="1">
    <source>
        <dbReference type="SAM" id="MobiDB-lite"/>
    </source>
</evidence>
<keyword evidence="3" id="KW-1185">Reference proteome</keyword>
<protein>
    <submittedName>
        <fullName evidence="2">Uncharacterized protein</fullName>
    </submittedName>
</protein>
<sequence length="78" mass="9144">MATHRWPQNHYAATPSKVEHPSKPFEVPHLLKWSFPYAVRSDAPPKVEFSQSHLKWRTLKAEFSLSRPKWRTSRSGAF</sequence>
<dbReference type="AlphaFoldDB" id="A0A067KNA9"/>
<gene>
    <name evidence="2" type="ORF">JCGZ_09348</name>
</gene>
<feature type="region of interest" description="Disordered" evidence="1">
    <location>
        <begin position="1"/>
        <end position="21"/>
    </location>
</feature>
<reference evidence="2 3" key="1">
    <citation type="journal article" date="2014" name="PLoS ONE">
        <title>Global Analysis of Gene Expression Profiles in Physic Nut (Jatropha curcas L.) Seedlings Exposed to Salt Stress.</title>
        <authorList>
            <person name="Zhang L."/>
            <person name="Zhang C."/>
            <person name="Wu P."/>
            <person name="Chen Y."/>
            <person name="Li M."/>
            <person name="Jiang H."/>
            <person name="Wu G."/>
        </authorList>
    </citation>
    <scope>NUCLEOTIDE SEQUENCE [LARGE SCALE GENOMIC DNA]</scope>
    <source>
        <strain evidence="3">cv. GZQX0401</strain>
        <tissue evidence="2">Young leaves</tissue>
    </source>
</reference>
<evidence type="ECO:0000313" key="2">
    <source>
        <dbReference type="EMBL" id="KDP36503.1"/>
    </source>
</evidence>
<evidence type="ECO:0000313" key="3">
    <source>
        <dbReference type="Proteomes" id="UP000027138"/>
    </source>
</evidence>
<dbReference type="Proteomes" id="UP000027138">
    <property type="component" value="Unassembled WGS sequence"/>
</dbReference>